<dbReference type="HAMAP" id="MF_00791">
    <property type="entry name" value="ApaG"/>
    <property type="match status" value="1"/>
</dbReference>
<accession>A0A255XT77</accession>
<name>A0A255XT77_9PROT</name>
<evidence type="ECO:0000256" key="2">
    <source>
        <dbReference type="HAMAP-Rule" id="MF_00791"/>
    </source>
</evidence>
<evidence type="ECO:0000313" key="5">
    <source>
        <dbReference type="Proteomes" id="UP000216361"/>
    </source>
</evidence>
<keyword evidence="5" id="KW-1185">Reference proteome</keyword>
<dbReference type="PANTHER" id="PTHR14289">
    <property type="entry name" value="F-BOX ONLY PROTEIN 3"/>
    <property type="match status" value="1"/>
</dbReference>
<dbReference type="GO" id="GO:0070987">
    <property type="term" value="P:error-free translesion synthesis"/>
    <property type="evidence" value="ECO:0007669"/>
    <property type="project" value="TreeGrafter"/>
</dbReference>
<dbReference type="Gene3D" id="2.60.40.1470">
    <property type="entry name" value="ApaG domain"/>
    <property type="match status" value="1"/>
</dbReference>
<evidence type="ECO:0000256" key="1">
    <source>
        <dbReference type="ARBA" id="ARBA00017693"/>
    </source>
</evidence>
<dbReference type="InterPro" id="IPR023065">
    <property type="entry name" value="Uncharacterised_ApaG"/>
</dbReference>
<dbReference type="PROSITE" id="PS51087">
    <property type="entry name" value="APAG"/>
    <property type="match status" value="1"/>
</dbReference>
<dbReference type="Proteomes" id="UP000216361">
    <property type="component" value="Unassembled WGS sequence"/>
</dbReference>
<organism evidence="4 5">
    <name type="scientific">Elstera cyanobacteriorum</name>
    <dbReference type="NCBI Taxonomy" id="2022747"/>
    <lineage>
        <taxon>Bacteria</taxon>
        <taxon>Pseudomonadati</taxon>
        <taxon>Pseudomonadota</taxon>
        <taxon>Alphaproteobacteria</taxon>
        <taxon>Rhodospirillales</taxon>
        <taxon>Rhodospirillaceae</taxon>
        <taxon>Elstera</taxon>
    </lineage>
</organism>
<proteinExistence type="inferred from homology"/>
<protein>
    <recommendedName>
        <fullName evidence="1 2">Protein ApaG</fullName>
    </recommendedName>
</protein>
<evidence type="ECO:0000313" key="4">
    <source>
        <dbReference type="EMBL" id="OYQ19574.1"/>
    </source>
</evidence>
<reference evidence="4 5" key="1">
    <citation type="submission" date="2017-07" db="EMBL/GenBank/DDBJ databases">
        <title>Elstera cyanobacteriorum sp. nov., a novel bacterium isolated from cyanobacterial aggregates in a eutrophic lake.</title>
        <authorList>
            <person name="Cai H."/>
        </authorList>
    </citation>
    <scope>NUCLEOTIDE SEQUENCE [LARGE SCALE GENOMIC DNA]</scope>
    <source>
        <strain evidence="4 5">TH019</strain>
    </source>
</reference>
<evidence type="ECO:0000259" key="3">
    <source>
        <dbReference type="PROSITE" id="PS51087"/>
    </source>
</evidence>
<dbReference type="InterPro" id="IPR036767">
    <property type="entry name" value="ApaG_sf"/>
</dbReference>
<dbReference type="NCBIfam" id="NF003967">
    <property type="entry name" value="PRK05461.1"/>
    <property type="match status" value="1"/>
</dbReference>
<dbReference type="SUPFAM" id="SSF110069">
    <property type="entry name" value="ApaG-like"/>
    <property type="match status" value="1"/>
</dbReference>
<comment type="caution">
    <text evidence="4">The sequence shown here is derived from an EMBL/GenBank/DDBJ whole genome shotgun (WGS) entry which is preliminary data.</text>
</comment>
<dbReference type="AlphaFoldDB" id="A0A255XT77"/>
<dbReference type="InterPro" id="IPR007474">
    <property type="entry name" value="ApaG_domain"/>
</dbReference>
<dbReference type="OrthoDB" id="9795226at2"/>
<gene>
    <name evidence="2" type="primary">apaG</name>
    <name evidence="4" type="ORF">CHR90_08425</name>
</gene>
<sequence length="130" mass="14432">MYRATTRAITVTVQPTFLEDQSEPGEGRFVWAYHIRIENDGDRTVQLLNRHWEITDALGRRLEVRGAGVVGEQPVLKPGQAFEYTSGTPLATPSGIMVGSYEMEAETGERFEIAVPAFSLDSPHAVVRLN</sequence>
<feature type="domain" description="ApaG" evidence="3">
    <location>
        <begin position="3"/>
        <end position="127"/>
    </location>
</feature>
<dbReference type="EMBL" id="NOXS01000031">
    <property type="protein sequence ID" value="OYQ19574.1"/>
    <property type="molecule type" value="Genomic_DNA"/>
</dbReference>
<dbReference type="PANTHER" id="PTHR14289:SF16">
    <property type="entry name" value="POLYMERASE DELTA-INTERACTING PROTEIN 2"/>
    <property type="match status" value="1"/>
</dbReference>
<dbReference type="Pfam" id="PF04379">
    <property type="entry name" value="DUF525"/>
    <property type="match status" value="1"/>
</dbReference>
<dbReference type="RefSeq" id="WP_094408678.1">
    <property type="nucleotide sequence ID" value="NZ_BMJZ01000004.1"/>
</dbReference>